<evidence type="ECO:0000313" key="4">
    <source>
        <dbReference type="Proteomes" id="UP000317839"/>
    </source>
</evidence>
<keyword evidence="4" id="KW-1185">Reference proteome</keyword>
<dbReference type="SUPFAM" id="SSF56801">
    <property type="entry name" value="Acetyl-CoA synthetase-like"/>
    <property type="match status" value="1"/>
</dbReference>
<feature type="domain" description="AMP-binding enzyme C-terminal" evidence="2">
    <location>
        <begin position="430"/>
        <end position="502"/>
    </location>
</feature>
<dbReference type="Pfam" id="PF00501">
    <property type="entry name" value="AMP-binding"/>
    <property type="match status" value="1"/>
</dbReference>
<dbReference type="Gene3D" id="3.30.300.30">
    <property type="match status" value="1"/>
</dbReference>
<keyword evidence="3" id="KW-0436">Ligase</keyword>
<dbReference type="InterPro" id="IPR050237">
    <property type="entry name" value="ATP-dep_AMP-bd_enzyme"/>
</dbReference>
<evidence type="ECO:0000313" key="3">
    <source>
        <dbReference type="EMBL" id="TQV73634.1"/>
    </source>
</evidence>
<dbReference type="Gene3D" id="3.40.50.12780">
    <property type="entry name" value="N-terminal domain of ligase-like"/>
    <property type="match status" value="1"/>
</dbReference>
<protein>
    <submittedName>
        <fullName evidence="3">Acyl--CoA ligase</fullName>
    </submittedName>
</protein>
<dbReference type="RefSeq" id="WP_142942342.1">
    <property type="nucleotide sequence ID" value="NZ_VIKR01000003.1"/>
</dbReference>
<dbReference type="InterPro" id="IPR000873">
    <property type="entry name" value="AMP-dep_synth/lig_dom"/>
</dbReference>
<dbReference type="PANTHER" id="PTHR43767">
    <property type="entry name" value="LONG-CHAIN-FATTY-ACID--COA LIGASE"/>
    <property type="match status" value="1"/>
</dbReference>
<proteinExistence type="predicted"/>
<name>A0A545T8T7_9GAMM</name>
<dbReference type="AlphaFoldDB" id="A0A545T8T7"/>
<dbReference type="InterPro" id="IPR025110">
    <property type="entry name" value="AMP-bd_C"/>
</dbReference>
<organism evidence="3 4">
    <name type="scientific">Aliikangiella marina</name>
    <dbReference type="NCBI Taxonomy" id="1712262"/>
    <lineage>
        <taxon>Bacteria</taxon>
        <taxon>Pseudomonadati</taxon>
        <taxon>Pseudomonadota</taxon>
        <taxon>Gammaproteobacteria</taxon>
        <taxon>Oceanospirillales</taxon>
        <taxon>Pleioneaceae</taxon>
        <taxon>Aliikangiella</taxon>
    </lineage>
</organism>
<evidence type="ECO:0000259" key="2">
    <source>
        <dbReference type="Pfam" id="PF13193"/>
    </source>
</evidence>
<dbReference type="Pfam" id="PF13193">
    <property type="entry name" value="AMP-binding_C"/>
    <property type="match status" value="1"/>
</dbReference>
<reference evidence="3 4" key="1">
    <citation type="submission" date="2019-06" db="EMBL/GenBank/DDBJ databases">
        <title>Draft genome of Aliikangiella marina GYP-15.</title>
        <authorList>
            <person name="Wang G."/>
        </authorList>
    </citation>
    <scope>NUCLEOTIDE SEQUENCE [LARGE SCALE GENOMIC DNA]</scope>
    <source>
        <strain evidence="3 4">GYP-15</strain>
    </source>
</reference>
<dbReference type="InterPro" id="IPR042099">
    <property type="entry name" value="ANL_N_sf"/>
</dbReference>
<gene>
    <name evidence="3" type="ORF">FLL45_12225</name>
</gene>
<dbReference type="Proteomes" id="UP000317839">
    <property type="component" value="Unassembled WGS sequence"/>
</dbReference>
<dbReference type="InterPro" id="IPR045851">
    <property type="entry name" value="AMP-bd_C_sf"/>
</dbReference>
<accession>A0A545T8T7</accession>
<comment type="caution">
    <text evidence="3">The sequence shown here is derived from an EMBL/GenBank/DDBJ whole genome shotgun (WGS) entry which is preliminary data.</text>
</comment>
<sequence>MSFFIDNHITISRLISWHASWREAEPAIIFNHKQTSWLELHLRTNQLANVLLDKGLNKGQRVVILMENSASMLIAMFATLKAGLSVVPINLNISDETLFAQVNDAKASAIIASEQQAQRINSQLNAFSTLQTFLKFSSSDEQDNWQSLNSLLVNASMESPSVTINRDDECIVIYSSGTTGIPKGIVHNHGARLDWAYDLSIALKFHSGATTICSLGLYSNISWVSMLTSLLTGGKLIIQEKFSAEEFIQLVDRYQVTHCAGVPIQYQRVFDNKHFSPKKVRSLTMLMCCGSAMSDSLKRLIGEHLECDLIELYGLTEGVITTLAPEYRKRKPNSVGKPLPGLELAILSDEDKMLDNHEPGEIISRGRTMMVGYLNRADADKSASWQDIQGKVWFRTGDIGKIDKDGFLYLVDRKKDMIISGGQNIYPQDLEKILLQHNAIDEAAVIGVTSEKWGETPLALVVSKVSLDLSLLCDWANKQLGRQQKIAKVEQVTSLPRNPNGKLEKKKIRDSYAHYQL</sequence>
<dbReference type="EMBL" id="VIKR01000003">
    <property type="protein sequence ID" value="TQV73634.1"/>
    <property type="molecule type" value="Genomic_DNA"/>
</dbReference>
<dbReference type="InterPro" id="IPR020845">
    <property type="entry name" value="AMP-binding_CS"/>
</dbReference>
<dbReference type="PANTHER" id="PTHR43767:SF10">
    <property type="entry name" value="SURFACTIN SYNTHASE SUBUNIT 1"/>
    <property type="match status" value="1"/>
</dbReference>
<dbReference type="GO" id="GO:0016877">
    <property type="term" value="F:ligase activity, forming carbon-sulfur bonds"/>
    <property type="evidence" value="ECO:0007669"/>
    <property type="project" value="UniProtKB-ARBA"/>
</dbReference>
<dbReference type="PROSITE" id="PS00455">
    <property type="entry name" value="AMP_BINDING"/>
    <property type="match status" value="1"/>
</dbReference>
<dbReference type="OrthoDB" id="9761989at2"/>
<feature type="domain" description="AMP-dependent synthetase/ligase" evidence="1">
    <location>
        <begin position="22"/>
        <end position="374"/>
    </location>
</feature>
<evidence type="ECO:0000259" key="1">
    <source>
        <dbReference type="Pfam" id="PF00501"/>
    </source>
</evidence>